<evidence type="ECO:0000313" key="2">
    <source>
        <dbReference type="EMBL" id="KAJ9604757.1"/>
    </source>
</evidence>
<dbReference type="Pfam" id="PF25545">
    <property type="entry name" value="DUF7924"/>
    <property type="match status" value="1"/>
</dbReference>
<evidence type="ECO:0000259" key="1">
    <source>
        <dbReference type="Pfam" id="PF25545"/>
    </source>
</evidence>
<gene>
    <name evidence="2" type="ORF">H2200_010871</name>
</gene>
<name>A0AA38X129_9EURO</name>
<accession>A0AA38X129</accession>
<sequence>MAYSSPQLSSAASTRSSQSSQYFPLKDLVNSQVVAPYASSYYQQHTLAPNRINLCDSQLSEEDWSRHAFALGMPSRDIHKPHPDARRFAQKLQRKSRISNKAVTELLVPLIQSATQSSKKLQIKTDTTFHPDAVPNGSPVGRLSNSQNAPWNMPLPVPKPNITVGFSSKNFTQHELELQDGIISNAHGEPCNLGKISQPIVGNNALLWPFLTVDVQSDSLEAAQNASAGSGSTCNNALALLAEAAEESRVRRHGRNAFWQSRTAVHGFSVSVHNDSEGNGKVATLNLHISEGGLSHSCAPIRSYALCNEHDVECLLSRLGSIFIWAENCRLQQIGTLLANLDALVQLESGREHLSDRFTNPDLDMATSYGESLSPGRSKFGVIKNVLTQVSPRWIRVS</sequence>
<dbReference type="Proteomes" id="UP001172673">
    <property type="component" value="Unassembled WGS sequence"/>
</dbReference>
<reference evidence="2" key="1">
    <citation type="submission" date="2022-10" db="EMBL/GenBank/DDBJ databases">
        <title>Culturing micro-colonial fungi from biological soil crusts in the Mojave desert and describing Neophaeococcomyces mojavensis, and introducing the new genera and species Taxawa tesnikishii.</title>
        <authorList>
            <person name="Kurbessoian T."/>
            <person name="Stajich J.E."/>
        </authorList>
    </citation>
    <scope>NUCLEOTIDE SEQUENCE</scope>
    <source>
        <strain evidence="2">TK_41</strain>
    </source>
</reference>
<evidence type="ECO:0000313" key="3">
    <source>
        <dbReference type="Proteomes" id="UP001172673"/>
    </source>
</evidence>
<dbReference type="InterPro" id="IPR057684">
    <property type="entry name" value="DUF7924"/>
</dbReference>
<organism evidence="2 3">
    <name type="scientific">Cladophialophora chaetospira</name>
    <dbReference type="NCBI Taxonomy" id="386627"/>
    <lineage>
        <taxon>Eukaryota</taxon>
        <taxon>Fungi</taxon>
        <taxon>Dikarya</taxon>
        <taxon>Ascomycota</taxon>
        <taxon>Pezizomycotina</taxon>
        <taxon>Eurotiomycetes</taxon>
        <taxon>Chaetothyriomycetidae</taxon>
        <taxon>Chaetothyriales</taxon>
        <taxon>Herpotrichiellaceae</taxon>
        <taxon>Cladophialophora</taxon>
    </lineage>
</organism>
<comment type="caution">
    <text evidence="2">The sequence shown here is derived from an EMBL/GenBank/DDBJ whole genome shotgun (WGS) entry which is preliminary data.</text>
</comment>
<protein>
    <recommendedName>
        <fullName evidence="1">DUF7924 domain-containing protein</fullName>
    </recommendedName>
</protein>
<dbReference type="EMBL" id="JAPDRK010000018">
    <property type="protein sequence ID" value="KAJ9604757.1"/>
    <property type="molecule type" value="Genomic_DNA"/>
</dbReference>
<feature type="domain" description="DUF7924" evidence="1">
    <location>
        <begin position="101"/>
        <end position="274"/>
    </location>
</feature>
<dbReference type="AlphaFoldDB" id="A0AA38X129"/>
<proteinExistence type="predicted"/>
<keyword evidence="3" id="KW-1185">Reference proteome</keyword>